<dbReference type="EMBL" id="PGFA01000001">
    <property type="protein sequence ID" value="PJJ61082.1"/>
    <property type="molecule type" value="Genomic_DNA"/>
</dbReference>
<keyword evidence="1" id="KW-0732">Signal</keyword>
<protein>
    <submittedName>
        <fullName evidence="3">Peptidase C25-like protein</fullName>
    </submittedName>
</protein>
<evidence type="ECO:0000256" key="1">
    <source>
        <dbReference type="SAM" id="SignalP"/>
    </source>
</evidence>
<dbReference type="InterPro" id="IPR001769">
    <property type="entry name" value="Gingipain"/>
</dbReference>
<evidence type="ECO:0000259" key="2">
    <source>
        <dbReference type="Pfam" id="PF01364"/>
    </source>
</evidence>
<feature type="signal peptide" evidence="1">
    <location>
        <begin position="1"/>
        <end position="20"/>
    </location>
</feature>
<dbReference type="GO" id="GO:0006508">
    <property type="term" value="P:proteolysis"/>
    <property type="evidence" value="ECO:0007669"/>
    <property type="project" value="InterPro"/>
</dbReference>
<proteinExistence type="predicted"/>
<evidence type="ECO:0000313" key="4">
    <source>
        <dbReference type="Proteomes" id="UP000228535"/>
    </source>
</evidence>
<dbReference type="InterPro" id="IPR029030">
    <property type="entry name" value="Caspase-like_dom_sf"/>
</dbReference>
<sequence length="1713" mass="188531">MLRWCLLLLIGLLSQVAAMAQSGPYGNEWIVPNQQYYKIKIAQDGLYRLDYNYLTQAGISGVNPQRFQLWRRGKEVAIYVGPNNPTTLTPATYIEFYGLHNDGQLDVGMYKRPQDHSQKLYSLYTDTASYFLTWSATTNGKRMAAPSLAPAGGNHPYWIKNDLYERSDVYAQVNEERLIYQPWAEAGEGFYSVANGIKSGKPDSLTLNIPFLDQAVTSGPLPLVEILFVGASERAHNLVINYKSPTTGAFQPLIAPFTIQDFEGRKVRYTVPRNVVYSDGVARQKVAVDNSATNSPVNLFRIAYTRVQYPVVPAWPTGGREVAFRNDSTLGSAPAFYQLNNIPASVRGLDVTDPYNVQRIEGVTTTGTQRAYVFPSALPGTATRNLLLTDVEQALVPPLPARRVRFRTISPAAHNFLIVTHRQLMKPTTGSQNPVRDYATYRAARFDTLVVTSDQLYDQFHYGEKSALAIRQFSQYMLTNARAKYLLLLGQGVQPSEALGSVYIRKQPELYRLTGTSPVVRDLVPTSTRGASDIFFTADWMRDDYAGRMGTGRLAASTPEEVLAYLEKLKQHEQGLDASLESQAWRKNAINLLGAQHDYEYSDYLRNLNAYKALIEKPLFGGKVTNTYTHIGLPTIKNVSADLNAGVSLITYYGHGDPDILQLDLGDINDPSLGYNNVGKYPMMFVNGCAAGNAYRANRAKYAQDWVLASQKGLIGLMAESSLGFAGDVDTQQRVVYAALLNDPVWYGRPVADVQNEAIRRLQRTTTSPSAISSWMSTVWHADPAVRLYSPPQPDFTFGAPALEIRSVDNNPVRAKSPTFNLLVRVKNTGKITTQKLDILVERKYDNGSPTTTDEFRNLNQPEGLGDTTYVLPIRNLPGAKVFGNNTFTVTLDDQNKVAELSETNNQAKYDFVFLEEGITLLNPPEFALVAPANVRLVGQTNDPVGAVRGFELELDTVPTFNSALIMRTKINAALLADWRPKLPALAGRDSVVWYWRMRFETPVNGETKEWSTSSFRVVRGTTGGWSQSHHGQFVRDELTGLSVAAPSGKWSFDAVTQTVSLQTKGGGDGSAVTYQPGYGIQLGSEPVTNVECGVNVPNILVAVYDGTTLRPLRTIGGGPYDSCGQAPNPYYHFASQDPADNDNINTPARQAQLLSLLTNIPQGAYVALVSVNKVNFSSFSPALKAAFTALGAQRINSLQDSDPYALFSHKVAGQPVAQEATANTSSTVPRNSQVITLSGALNTFGTSGTLTSVRIGPAQEWTTLHHTIRVEPSDSYKLQLVGIDAQGNSKVLDDNITLAKREYPLAGISAATYPYLQLVLTATDNVNHTAPQIKQLLVSYRGYPEGVVRRDSVVAKSPKAYDAAALAVQANNGYIEVPVIFQNVSALPFGTPLKATFTLRNATKEVSTEIDLTPLNANGAVNFNARLNLGGQNLYGDLSGSITLNINKEGRRLPELYYFNNELTLPTFRVEDRSVPPVLDVAFDGQRILNGDIVSPRPVISVMLTDEDLLQPITDRNAFDLILTPRNGPPKKVDLTASNVTFTTDPAKGTARIDFEPGQATPLPDGQYTLEAQGRDATGRTAGTENYKVQFEVINASTITNIFPYPNPITHKAKFVFTLTGAELPRNMKIQIMTLTGKVVREIMMQELGMLRIGNNITDYAWDGTDEYGDRLANGTYLYRVVLDDPQSKFDRRNTVADKAFKNGWGKLVLLR</sequence>
<dbReference type="Gene3D" id="2.60.40.4070">
    <property type="match status" value="1"/>
</dbReference>
<keyword evidence="4" id="KW-1185">Reference proteome</keyword>
<organism evidence="3 4">
    <name type="scientific">Hymenobacter chitinivorans DSM 11115</name>
    <dbReference type="NCBI Taxonomy" id="1121954"/>
    <lineage>
        <taxon>Bacteria</taxon>
        <taxon>Pseudomonadati</taxon>
        <taxon>Bacteroidota</taxon>
        <taxon>Cytophagia</taxon>
        <taxon>Cytophagales</taxon>
        <taxon>Hymenobacteraceae</taxon>
        <taxon>Hymenobacter</taxon>
    </lineage>
</organism>
<evidence type="ECO:0000313" key="3">
    <source>
        <dbReference type="EMBL" id="PJJ61082.1"/>
    </source>
</evidence>
<dbReference type="Gene3D" id="2.60.40.10">
    <property type="entry name" value="Immunoglobulins"/>
    <property type="match status" value="1"/>
</dbReference>
<dbReference type="Pfam" id="PF01364">
    <property type="entry name" value="Peptidase_C25"/>
    <property type="match status" value="1"/>
</dbReference>
<reference evidence="3 4" key="1">
    <citation type="submission" date="2017-11" db="EMBL/GenBank/DDBJ databases">
        <title>Genomic Encyclopedia of Archaeal and Bacterial Type Strains, Phase II (KMG-II): From Individual Species to Whole Genera.</title>
        <authorList>
            <person name="Goeker M."/>
        </authorList>
    </citation>
    <scope>NUCLEOTIDE SEQUENCE [LARGE SCALE GENOMIC DNA]</scope>
    <source>
        <strain evidence="3 4">DSM 11115</strain>
    </source>
</reference>
<name>A0A2M9BT55_9BACT</name>
<feature type="chain" id="PRO_5014818857" evidence="1">
    <location>
        <begin position="21"/>
        <end position="1713"/>
    </location>
</feature>
<dbReference type="GO" id="GO:0008234">
    <property type="term" value="F:cysteine-type peptidase activity"/>
    <property type="evidence" value="ECO:0007669"/>
    <property type="project" value="InterPro"/>
</dbReference>
<dbReference type="Proteomes" id="UP000228535">
    <property type="component" value="Unassembled WGS sequence"/>
</dbReference>
<dbReference type="InterPro" id="IPR013783">
    <property type="entry name" value="Ig-like_fold"/>
</dbReference>
<feature type="domain" description="Gingipain" evidence="2">
    <location>
        <begin position="416"/>
        <end position="788"/>
    </location>
</feature>
<accession>A0A2M9BT55</accession>
<comment type="caution">
    <text evidence="3">The sequence shown here is derived from an EMBL/GenBank/DDBJ whole genome shotgun (WGS) entry which is preliminary data.</text>
</comment>
<dbReference type="Gene3D" id="3.40.50.1460">
    <property type="match status" value="1"/>
</dbReference>
<gene>
    <name evidence="3" type="ORF">CLV45_2520</name>
</gene>
<dbReference type="SUPFAM" id="SSF52129">
    <property type="entry name" value="Caspase-like"/>
    <property type="match status" value="1"/>
</dbReference>